<keyword evidence="2" id="KW-1185">Reference proteome</keyword>
<dbReference type="Proteomes" id="UP000313359">
    <property type="component" value="Unassembled WGS sequence"/>
</dbReference>
<sequence>MLAMWPQYLAQDRRPKSILLSIVAYHLFVTSATEKSLLSFWITQPRSISCVHHHFPFSSSAQAAPNAVPQLGSHAIGISWLEPKKRVGQFIHGPRST</sequence>
<dbReference type="EMBL" id="ML122318">
    <property type="protein sequence ID" value="RPD53632.1"/>
    <property type="molecule type" value="Genomic_DNA"/>
</dbReference>
<organism evidence="1 2">
    <name type="scientific">Lentinus tigrinus ALCF2SS1-6</name>
    <dbReference type="NCBI Taxonomy" id="1328759"/>
    <lineage>
        <taxon>Eukaryota</taxon>
        <taxon>Fungi</taxon>
        <taxon>Dikarya</taxon>
        <taxon>Basidiomycota</taxon>
        <taxon>Agaricomycotina</taxon>
        <taxon>Agaricomycetes</taxon>
        <taxon>Polyporales</taxon>
        <taxon>Polyporaceae</taxon>
        <taxon>Lentinus</taxon>
    </lineage>
</organism>
<evidence type="ECO:0000313" key="1">
    <source>
        <dbReference type="EMBL" id="RPD53632.1"/>
    </source>
</evidence>
<gene>
    <name evidence="1" type="ORF">L227DRAFT_383191</name>
</gene>
<protein>
    <submittedName>
        <fullName evidence="1">Uncharacterized protein</fullName>
    </submittedName>
</protein>
<dbReference type="AlphaFoldDB" id="A0A5C2RPV3"/>
<accession>A0A5C2RPV3</accession>
<name>A0A5C2RPV3_9APHY</name>
<proteinExistence type="predicted"/>
<evidence type="ECO:0000313" key="2">
    <source>
        <dbReference type="Proteomes" id="UP000313359"/>
    </source>
</evidence>
<reference evidence="1" key="1">
    <citation type="journal article" date="2018" name="Genome Biol. Evol.">
        <title>Genomics and development of Lentinus tigrinus, a white-rot wood-decaying mushroom with dimorphic fruiting bodies.</title>
        <authorList>
            <person name="Wu B."/>
            <person name="Xu Z."/>
            <person name="Knudson A."/>
            <person name="Carlson A."/>
            <person name="Chen N."/>
            <person name="Kovaka S."/>
            <person name="LaButti K."/>
            <person name="Lipzen A."/>
            <person name="Pennachio C."/>
            <person name="Riley R."/>
            <person name="Schakwitz W."/>
            <person name="Umezawa K."/>
            <person name="Ohm R.A."/>
            <person name="Grigoriev I.V."/>
            <person name="Nagy L.G."/>
            <person name="Gibbons J."/>
            <person name="Hibbett D."/>
        </authorList>
    </citation>
    <scope>NUCLEOTIDE SEQUENCE [LARGE SCALE GENOMIC DNA]</scope>
    <source>
        <strain evidence="1">ALCF2SS1-6</strain>
    </source>
</reference>